<keyword evidence="4" id="KW-0812">Transmembrane</keyword>
<evidence type="ECO:0000256" key="7">
    <source>
        <dbReference type="ARBA" id="ARBA00023237"/>
    </source>
</evidence>
<keyword evidence="5" id="KW-0732">Signal</keyword>
<gene>
    <name evidence="8" type="ORF">ABS361_16855</name>
</gene>
<proteinExistence type="inferred from homology"/>
<dbReference type="Pfam" id="PF03349">
    <property type="entry name" value="Toluene_X"/>
    <property type="match status" value="1"/>
</dbReference>
<protein>
    <submittedName>
        <fullName evidence="8">Outer membrane protein transport protein</fullName>
    </submittedName>
</protein>
<evidence type="ECO:0000256" key="1">
    <source>
        <dbReference type="ARBA" id="ARBA00004571"/>
    </source>
</evidence>
<keyword evidence="6" id="KW-0472">Membrane</keyword>
<dbReference type="PANTHER" id="PTHR35093">
    <property type="entry name" value="OUTER MEMBRANE PROTEIN NMB0088-RELATED"/>
    <property type="match status" value="1"/>
</dbReference>
<keyword evidence="3" id="KW-1134">Transmembrane beta strand</keyword>
<dbReference type="InterPro" id="IPR005017">
    <property type="entry name" value="OMPP1/FadL/TodX"/>
</dbReference>
<comment type="similarity">
    <text evidence="2">Belongs to the OmpP1/FadL family.</text>
</comment>
<evidence type="ECO:0000256" key="2">
    <source>
        <dbReference type="ARBA" id="ARBA00008163"/>
    </source>
</evidence>
<dbReference type="RefSeq" id="WP_407048830.1">
    <property type="nucleotide sequence ID" value="NZ_CP158568.1"/>
</dbReference>
<keyword evidence="7" id="KW-0998">Cell outer membrane</keyword>
<name>A0AAU7X722_9HYPH</name>
<dbReference type="GO" id="GO:0009279">
    <property type="term" value="C:cell outer membrane"/>
    <property type="evidence" value="ECO:0007669"/>
    <property type="project" value="UniProtKB-SubCell"/>
</dbReference>
<evidence type="ECO:0000256" key="3">
    <source>
        <dbReference type="ARBA" id="ARBA00022452"/>
    </source>
</evidence>
<dbReference type="EMBL" id="CP158568">
    <property type="protein sequence ID" value="XBY43728.1"/>
    <property type="molecule type" value="Genomic_DNA"/>
</dbReference>
<accession>A0AAU7X722</accession>
<evidence type="ECO:0000256" key="4">
    <source>
        <dbReference type="ARBA" id="ARBA00022692"/>
    </source>
</evidence>
<evidence type="ECO:0000256" key="5">
    <source>
        <dbReference type="ARBA" id="ARBA00022729"/>
    </source>
</evidence>
<sequence>MVAIAQAEAGGFQLKELSADSLATSLAGQSAKASDASTVFSNPAGMTRLQGHHLSATTSGVMPYASFSGGATRNGAPIAGSIGGDAIGDGLVGGGYGVYSFSNDLKFGVAVVSPFGLRSKYASDFVGRYQALDSSLMNFQVQPTIAYRINSALSVGLGIDISYTTAKLGTAIDLPALTGGLIRSDAYGQLSGDSTNVGFNVGVLYEFSPTTRIGLDYRSRISTNLKGDANFVSPVPLAALPAALRAALTNTSGSAKLTLPDVASLGFYHEVTPDFALMAEVQWTNWSLFKELRIKYGDGRPDSVTAENWRDGWFFSVGGNYKFTQQFAGQLGIGYEIAPVTDTVRTARIPDADRLWTSAGISYEFTPNSKINLSYAHLFGVGSNNISHVTPATPSLPITYRTTGSYNADADIISLGYSVKF</sequence>
<dbReference type="Gene3D" id="2.40.160.60">
    <property type="entry name" value="Outer membrane protein transport protein (OMPP1/FadL/TodX)"/>
    <property type="match status" value="1"/>
</dbReference>
<comment type="subcellular location">
    <subcellularLocation>
        <location evidence="1">Cell outer membrane</location>
        <topology evidence="1">Multi-pass membrane protein</topology>
    </subcellularLocation>
</comment>
<dbReference type="SUPFAM" id="SSF56935">
    <property type="entry name" value="Porins"/>
    <property type="match status" value="1"/>
</dbReference>
<dbReference type="GO" id="GO:0015483">
    <property type="term" value="F:long-chain fatty acid transporting porin activity"/>
    <property type="evidence" value="ECO:0007669"/>
    <property type="project" value="TreeGrafter"/>
</dbReference>
<dbReference type="AlphaFoldDB" id="A0AAU7X722"/>
<evidence type="ECO:0000313" key="8">
    <source>
        <dbReference type="EMBL" id="XBY43728.1"/>
    </source>
</evidence>
<dbReference type="KEGG" id="mflg:ABS361_16855"/>
<dbReference type="PANTHER" id="PTHR35093:SF3">
    <property type="entry name" value="LONG-CHAIN FATTY ACID TRANSPORT PROTEIN"/>
    <property type="match status" value="1"/>
</dbReference>
<reference evidence="8" key="1">
    <citation type="submission" date="2024-06" db="EMBL/GenBank/DDBJ databases">
        <title>Methylostella associata gen. nov., sp. nov., a novel Ancalomicrobiaceae-affiliated facultatively methylotrophic bacteria that feed on methanotrophs of the genus Methylococcus.</title>
        <authorList>
            <person name="Saltykova V."/>
            <person name="Danilova O.V."/>
            <person name="Oshkin I.Y."/>
            <person name="Belova S.E."/>
            <person name="Pimenov N.V."/>
            <person name="Dedysh S.N."/>
        </authorList>
    </citation>
    <scope>NUCLEOTIDE SEQUENCE</scope>
    <source>
        <strain evidence="8">S20</strain>
    </source>
</reference>
<evidence type="ECO:0000256" key="6">
    <source>
        <dbReference type="ARBA" id="ARBA00023136"/>
    </source>
</evidence>
<organism evidence="8">
    <name type="scientific">Methyloraptor flagellatus</name>
    <dbReference type="NCBI Taxonomy" id="3162530"/>
    <lineage>
        <taxon>Bacteria</taxon>
        <taxon>Pseudomonadati</taxon>
        <taxon>Pseudomonadota</taxon>
        <taxon>Alphaproteobacteria</taxon>
        <taxon>Hyphomicrobiales</taxon>
        <taxon>Ancalomicrobiaceae</taxon>
        <taxon>Methyloraptor</taxon>
    </lineage>
</organism>